<dbReference type="InterPro" id="IPR001387">
    <property type="entry name" value="Cro/C1-type_HTH"/>
</dbReference>
<dbReference type="SMART" id="SM00530">
    <property type="entry name" value="HTH_XRE"/>
    <property type="match status" value="1"/>
</dbReference>
<evidence type="ECO:0000313" key="3">
    <source>
        <dbReference type="Proteomes" id="UP000377595"/>
    </source>
</evidence>
<reference evidence="2 3" key="1">
    <citation type="submission" date="2019-10" db="EMBL/GenBank/DDBJ databases">
        <title>Whole genome shotgun sequence of Acrocarpospora pleiomorpha NBRC 16267.</title>
        <authorList>
            <person name="Ichikawa N."/>
            <person name="Kimura A."/>
            <person name="Kitahashi Y."/>
            <person name="Komaki H."/>
            <person name="Oguchi A."/>
        </authorList>
    </citation>
    <scope>NUCLEOTIDE SEQUENCE [LARGE SCALE GENOMIC DNA]</scope>
    <source>
        <strain evidence="2 3">NBRC 16267</strain>
    </source>
</reference>
<dbReference type="InterPro" id="IPR010982">
    <property type="entry name" value="Lambda_DNA-bd_dom_sf"/>
</dbReference>
<comment type="caution">
    <text evidence="2">The sequence shown here is derived from an EMBL/GenBank/DDBJ whole genome shotgun (WGS) entry which is preliminary data.</text>
</comment>
<sequence length="420" mass="45410">MDSETSFGSTVRRIRKTHKLSLTGLARRTNYSVSHLSKIENDKRVPSVACARTLDNVLNASGELVALARPRASRGVTMAIAPQGRAQGMSMAVDGHGRFHVVNRRGLANLSATALLTWPVPPPELVAADAPLDFFRESFAVQRRLGQSSHPAVVIQVMVGMDHGLCALAASAPPQLRQEAYRLAARYAEYIGWMAQEQGDATMAAWWTERAQGLADAGGDNDFAAHALVRLAGLAMYRNDPDETIALAQAAGEIARSPRTWWFAAQREAQGHALAQDQDACRRALDQATELREAAHAEGADDLALGSVTMPDPLAFATATCLLDLVRPDQAAAILAAELERVPAHALRTRARYGLKLGLALAMNEQIDSACETATTALQLARYLGSATIRVDARRLNAVLNRRSSNPRVQHIRPLLKSVL</sequence>
<name>A0A5M3XST3_9ACTN</name>
<gene>
    <name evidence="2" type="ORF">Aple_055290</name>
</gene>
<dbReference type="AlphaFoldDB" id="A0A5M3XST3"/>
<dbReference type="CDD" id="cd00093">
    <property type="entry name" value="HTH_XRE"/>
    <property type="match status" value="1"/>
</dbReference>
<dbReference type="PROSITE" id="PS50943">
    <property type="entry name" value="HTH_CROC1"/>
    <property type="match status" value="1"/>
</dbReference>
<dbReference type="SUPFAM" id="SSF47413">
    <property type="entry name" value="lambda repressor-like DNA-binding domains"/>
    <property type="match status" value="1"/>
</dbReference>
<feature type="domain" description="HTH cro/C1-type" evidence="1">
    <location>
        <begin position="11"/>
        <end position="65"/>
    </location>
</feature>
<keyword evidence="3" id="KW-1185">Reference proteome</keyword>
<dbReference type="EMBL" id="BLAF01000032">
    <property type="protein sequence ID" value="GES22631.1"/>
    <property type="molecule type" value="Genomic_DNA"/>
</dbReference>
<evidence type="ECO:0000313" key="2">
    <source>
        <dbReference type="EMBL" id="GES22631.1"/>
    </source>
</evidence>
<accession>A0A5M3XST3</accession>
<evidence type="ECO:0000259" key="1">
    <source>
        <dbReference type="PROSITE" id="PS50943"/>
    </source>
</evidence>
<dbReference type="Gene3D" id="1.10.260.40">
    <property type="entry name" value="lambda repressor-like DNA-binding domains"/>
    <property type="match status" value="1"/>
</dbReference>
<proteinExistence type="predicted"/>
<dbReference type="Pfam" id="PF13560">
    <property type="entry name" value="HTH_31"/>
    <property type="match status" value="1"/>
</dbReference>
<dbReference type="Proteomes" id="UP000377595">
    <property type="component" value="Unassembled WGS sequence"/>
</dbReference>
<organism evidence="2 3">
    <name type="scientific">Acrocarpospora pleiomorpha</name>
    <dbReference type="NCBI Taxonomy" id="90975"/>
    <lineage>
        <taxon>Bacteria</taxon>
        <taxon>Bacillati</taxon>
        <taxon>Actinomycetota</taxon>
        <taxon>Actinomycetes</taxon>
        <taxon>Streptosporangiales</taxon>
        <taxon>Streptosporangiaceae</taxon>
        <taxon>Acrocarpospora</taxon>
    </lineage>
</organism>
<protein>
    <recommendedName>
        <fullName evidence="1">HTH cro/C1-type domain-containing protein</fullName>
    </recommendedName>
</protein>
<dbReference type="GO" id="GO:0003677">
    <property type="term" value="F:DNA binding"/>
    <property type="evidence" value="ECO:0007669"/>
    <property type="project" value="InterPro"/>
</dbReference>